<feature type="transmembrane region" description="Helical" evidence="8">
    <location>
        <begin position="237"/>
        <end position="257"/>
    </location>
</feature>
<dbReference type="EMBL" id="FNKL01000004">
    <property type="protein sequence ID" value="SDQ97346.1"/>
    <property type="molecule type" value="Genomic_DNA"/>
</dbReference>
<proteinExistence type="inferred from homology"/>
<dbReference type="PANTHER" id="PTHR21716">
    <property type="entry name" value="TRANSMEMBRANE PROTEIN"/>
    <property type="match status" value="1"/>
</dbReference>
<feature type="transmembrane region" description="Helical" evidence="8">
    <location>
        <begin position="20"/>
        <end position="48"/>
    </location>
</feature>
<comment type="similarity">
    <text evidence="2">Belongs to the autoinducer-2 exporter (AI-2E) (TC 2.A.86) family.</text>
</comment>
<dbReference type="AlphaFoldDB" id="A0A1H1FA44"/>
<reference evidence="10" key="1">
    <citation type="submission" date="2016-10" db="EMBL/GenBank/DDBJ databases">
        <authorList>
            <person name="Varghese N."/>
            <person name="Submissions S."/>
        </authorList>
    </citation>
    <scope>NUCLEOTIDE SEQUENCE [LARGE SCALE GENOMIC DNA]</scope>
    <source>
        <strain evidence="10">DSM 17072</strain>
    </source>
</reference>
<feature type="transmembrane region" description="Helical" evidence="8">
    <location>
        <begin position="298"/>
        <end position="323"/>
    </location>
</feature>
<dbReference type="GO" id="GO:0055085">
    <property type="term" value="P:transmembrane transport"/>
    <property type="evidence" value="ECO:0007669"/>
    <property type="project" value="TreeGrafter"/>
</dbReference>
<name>A0A1H1FA44_9FLAO</name>
<evidence type="ECO:0000256" key="4">
    <source>
        <dbReference type="ARBA" id="ARBA00022475"/>
    </source>
</evidence>
<evidence type="ECO:0000256" key="7">
    <source>
        <dbReference type="ARBA" id="ARBA00023136"/>
    </source>
</evidence>
<dbReference type="Proteomes" id="UP000199627">
    <property type="component" value="Unassembled WGS sequence"/>
</dbReference>
<evidence type="ECO:0000256" key="2">
    <source>
        <dbReference type="ARBA" id="ARBA00009773"/>
    </source>
</evidence>
<evidence type="ECO:0000256" key="3">
    <source>
        <dbReference type="ARBA" id="ARBA00022448"/>
    </source>
</evidence>
<protein>
    <submittedName>
        <fullName evidence="9">Predicted PurR-regulated permease PerM</fullName>
    </submittedName>
</protein>
<evidence type="ECO:0000256" key="1">
    <source>
        <dbReference type="ARBA" id="ARBA00004651"/>
    </source>
</evidence>
<dbReference type="InterPro" id="IPR002549">
    <property type="entry name" value="AI-2E-like"/>
</dbReference>
<keyword evidence="4" id="KW-1003">Cell membrane</keyword>
<organism evidence="9 10">
    <name type="scientific">Chryseobacterium soldanellicola</name>
    <dbReference type="NCBI Taxonomy" id="311333"/>
    <lineage>
        <taxon>Bacteria</taxon>
        <taxon>Pseudomonadati</taxon>
        <taxon>Bacteroidota</taxon>
        <taxon>Flavobacteriia</taxon>
        <taxon>Flavobacteriales</taxon>
        <taxon>Weeksellaceae</taxon>
        <taxon>Chryseobacterium group</taxon>
        <taxon>Chryseobacterium</taxon>
    </lineage>
</organism>
<feature type="transmembrane region" description="Helical" evidence="8">
    <location>
        <begin position="146"/>
        <end position="165"/>
    </location>
</feature>
<evidence type="ECO:0000256" key="5">
    <source>
        <dbReference type="ARBA" id="ARBA00022692"/>
    </source>
</evidence>
<feature type="transmembrane region" description="Helical" evidence="8">
    <location>
        <begin position="60"/>
        <end position="84"/>
    </location>
</feature>
<dbReference type="Pfam" id="PF01594">
    <property type="entry name" value="AI-2E_transport"/>
    <property type="match status" value="1"/>
</dbReference>
<accession>A0A1H1FA44</accession>
<keyword evidence="6 8" id="KW-1133">Transmembrane helix</keyword>
<keyword evidence="5 8" id="KW-0812">Transmembrane</keyword>
<evidence type="ECO:0000256" key="8">
    <source>
        <dbReference type="SAM" id="Phobius"/>
    </source>
</evidence>
<keyword evidence="10" id="KW-1185">Reference proteome</keyword>
<evidence type="ECO:0000313" key="9">
    <source>
        <dbReference type="EMBL" id="SDQ97346.1"/>
    </source>
</evidence>
<evidence type="ECO:0000313" key="10">
    <source>
        <dbReference type="Proteomes" id="UP000199627"/>
    </source>
</evidence>
<dbReference type="GO" id="GO:0005886">
    <property type="term" value="C:plasma membrane"/>
    <property type="evidence" value="ECO:0007669"/>
    <property type="project" value="UniProtKB-SubCell"/>
</dbReference>
<feature type="transmembrane region" description="Helical" evidence="8">
    <location>
        <begin position="205"/>
        <end position="231"/>
    </location>
</feature>
<dbReference type="PANTHER" id="PTHR21716:SF53">
    <property type="entry name" value="PERMEASE PERM-RELATED"/>
    <property type="match status" value="1"/>
</dbReference>
<keyword evidence="3" id="KW-0813">Transport</keyword>
<dbReference type="RefSeq" id="WP_228421962.1">
    <property type="nucleotide sequence ID" value="NZ_FNKL01000004.1"/>
</dbReference>
<sequence>MMTNSKIEISANIIIKTLLIAGGILTLMTIGSGLLLPLMVAVIIAVLLDKPTKKFTNWGIPNIWAIVISVTLMLVVFFLLSWLIGSQLNTMAGDWPELKEKGTEKLNQLSEWANENLNWDYKDYVSNNSKIIGRVESAAGIVIKSLINVLSQSLVIFIYIIVLLLQKKMFINFFKKVVSDSDAMSSLLSEASKNISNYLVGKGKIMFFLFVIYYIGFLVGSVPYALFLALFASLFSIIPYVGNLIGGGIAVIMSYLYAGTTPALIVVAVISVAQLVENYLLTPWIIGDETDLNPFITIFGVIVLSTVWGAVGAIIALPLIAVLKVIFEHTKGMEAYAYLLNKKPN</sequence>
<keyword evidence="7 8" id="KW-0472">Membrane</keyword>
<evidence type="ECO:0000256" key="6">
    <source>
        <dbReference type="ARBA" id="ARBA00022989"/>
    </source>
</evidence>
<feature type="transmembrane region" description="Helical" evidence="8">
    <location>
        <begin position="264"/>
        <end position="286"/>
    </location>
</feature>
<gene>
    <name evidence="9" type="ORF">SAMN05421664_2927</name>
</gene>
<comment type="subcellular location">
    <subcellularLocation>
        <location evidence="1">Cell membrane</location>
        <topology evidence="1">Multi-pass membrane protein</topology>
    </subcellularLocation>
</comment>